<reference evidence="2 3" key="1">
    <citation type="submission" date="2021-01" db="EMBL/GenBank/DDBJ databases">
        <title>Genomic Encyclopedia of Type Strains, Phase IV (KMG-IV): sequencing the most valuable type-strain genomes for metagenomic binning, comparative biology and taxonomic classification.</title>
        <authorList>
            <person name="Goeker M."/>
        </authorList>
    </citation>
    <scope>NUCLEOTIDE SEQUENCE [LARGE SCALE GENOMIC DNA]</scope>
    <source>
        <strain evidence="2 3">DSM 27382</strain>
    </source>
</reference>
<sequence>MTEQELIAGYEEEVAYQKHMLRNLKYWYNLLFILAGLGLLLIYFYHKTNSHLFLGGCLLTALSILGMMLFSYGIYRGRQNANRLIDDLENKLQQMHS</sequence>
<keyword evidence="1" id="KW-0812">Transmembrane</keyword>
<name>A0ABS2PUM2_9STRE</name>
<evidence type="ECO:0008006" key="4">
    <source>
        <dbReference type="Google" id="ProtNLM"/>
    </source>
</evidence>
<organism evidence="2 3">
    <name type="scientific">Streptococcus loxodontisalivarius</name>
    <dbReference type="NCBI Taxonomy" id="1349415"/>
    <lineage>
        <taxon>Bacteria</taxon>
        <taxon>Bacillati</taxon>
        <taxon>Bacillota</taxon>
        <taxon>Bacilli</taxon>
        <taxon>Lactobacillales</taxon>
        <taxon>Streptococcaceae</taxon>
        <taxon>Streptococcus</taxon>
    </lineage>
</organism>
<feature type="transmembrane region" description="Helical" evidence="1">
    <location>
        <begin position="26"/>
        <end position="46"/>
    </location>
</feature>
<comment type="caution">
    <text evidence="2">The sequence shown here is derived from an EMBL/GenBank/DDBJ whole genome shotgun (WGS) entry which is preliminary data.</text>
</comment>
<protein>
    <recommendedName>
        <fullName evidence="4">DUF202 domain-containing protein</fullName>
    </recommendedName>
</protein>
<dbReference type="EMBL" id="JAFBEH010000054">
    <property type="protein sequence ID" value="MBM7643581.1"/>
    <property type="molecule type" value="Genomic_DNA"/>
</dbReference>
<keyword evidence="1" id="KW-1133">Transmembrane helix</keyword>
<evidence type="ECO:0000256" key="1">
    <source>
        <dbReference type="SAM" id="Phobius"/>
    </source>
</evidence>
<evidence type="ECO:0000313" key="3">
    <source>
        <dbReference type="Proteomes" id="UP000697472"/>
    </source>
</evidence>
<keyword evidence="3" id="KW-1185">Reference proteome</keyword>
<keyword evidence="1" id="KW-0472">Membrane</keyword>
<dbReference type="Proteomes" id="UP000697472">
    <property type="component" value="Unassembled WGS sequence"/>
</dbReference>
<feature type="transmembrane region" description="Helical" evidence="1">
    <location>
        <begin position="52"/>
        <end position="75"/>
    </location>
</feature>
<dbReference type="RefSeq" id="WP_205010422.1">
    <property type="nucleotide sequence ID" value="NZ_JAFBEH010000054.1"/>
</dbReference>
<gene>
    <name evidence="2" type="ORF">JOC28_001892</name>
</gene>
<accession>A0ABS2PUM2</accession>
<evidence type="ECO:0000313" key="2">
    <source>
        <dbReference type="EMBL" id="MBM7643581.1"/>
    </source>
</evidence>
<proteinExistence type="predicted"/>